<dbReference type="InterPro" id="IPR021246">
    <property type="entry name" value="DUF2797"/>
</dbReference>
<dbReference type="AlphaFoldDB" id="A0AB38YK20"/>
<accession>A0AB38YK20</accession>
<dbReference type="EMBL" id="CP101717">
    <property type="protein sequence ID" value="WLD59577.1"/>
    <property type="molecule type" value="Genomic_DNA"/>
</dbReference>
<dbReference type="RefSeq" id="WP_304996869.1">
    <property type="nucleotide sequence ID" value="NZ_CP101717.1"/>
</dbReference>
<proteinExistence type="predicted"/>
<name>A0AB38YK20_9GAMM</name>
<protein>
    <submittedName>
        <fullName evidence="1">DUF2797 domain-containing protein</fullName>
    </submittedName>
</protein>
<organism evidence="1">
    <name type="scientific">Salinispirillum sp. LH 10-3-1</name>
    <dbReference type="NCBI Taxonomy" id="2952525"/>
    <lineage>
        <taxon>Bacteria</taxon>
        <taxon>Pseudomonadati</taxon>
        <taxon>Pseudomonadota</taxon>
        <taxon>Gammaproteobacteria</taxon>
        <taxon>Oceanospirillales</taxon>
        <taxon>Saccharospirillaceae</taxon>
        <taxon>Salinispirillum</taxon>
    </lineage>
</organism>
<gene>
    <name evidence="1" type="ORF">NFC81_07290</name>
</gene>
<evidence type="ECO:0000313" key="1">
    <source>
        <dbReference type="EMBL" id="WLD59577.1"/>
    </source>
</evidence>
<reference evidence="1" key="1">
    <citation type="submission" date="2022-07" db="EMBL/GenBank/DDBJ databases">
        <title>Complete genome sequence of Salinispirillum sp. LH10-3-1 capable of multiple carbohydrate inversion isolated from a soda lake.</title>
        <authorList>
            <person name="Liu J."/>
            <person name="Zhai Y."/>
            <person name="Zhang H."/>
            <person name="Yang H."/>
            <person name="Qu J."/>
            <person name="Li J."/>
        </authorList>
    </citation>
    <scope>NUCLEOTIDE SEQUENCE</scope>
    <source>
        <strain evidence="1">LH 10-3-1</strain>
    </source>
</reference>
<dbReference type="Pfam" id="PF10977">
    <property type="entry name" value="DUF2797"/>
    <property type="match status" value="1"/>
</dbReference>
<sequence length="289" mass="32533">MTPDMFGGDAAMTSIGAAGVLDKMPITVTEDGPQYSLLIGKQSVPLNPLRGKQIRLEHTGRIFCQHCGTQTKKSWQGFCYDHFMSLAQADSCIMSPEKCHFDQGTCREPEWGERNCFQTHYVYLANTGQVKVGITRGTQVPTRWLDQGAHQAIPVARVRSRYLAGLIEVLFKQHVSDKTNWRTMLKSTDESLDLAAIRDQLFNDCADDLRDLQSQHGIQAIQMIGQADIYTVIYPIEKMPEKFNSFNFDKDAAVEGQLLGMKGQYLILDTGVINIRRFSGYEVTLKVQE</sequence>